<dbReference type="Gene3D" id="3.40.50.1820">
    <property type="entry name" value="alpha/beta hydrolase"/>
    <property type="match status" value="1"/>
</dbReference>
<gene>
    <name evidence="2" type="ORF">CcCBS67573_g09377</name>
</gene>
<evidence type="ECO:0000313" key="2">
    <source>
        <dbReference type="EMBL" id="TPX56200.1"/>
    </source>
</evidence>
<proteinExistence type="predicted"/>
<dbReference type="InterPro" id="IPR029058">
    <property type="entry name" value="AB_hydrolase_fold"/>
</dbReference>
<comment type="caution">
    <text evidence="2">The sequence shown here is derived from an EMBL/GenBank/DDBJ whole genome shotgun (WGS) entry which is preliminary data.</text>
</comment>
<dbReference type="OrthoDB" id="8119704at2759"/>
<evidence type="ECO:0000313" key="3">
    <source>
        <dbReference type="Proteomes" id="UP000320333"/>
    </source>
</evidence>
<feature type="domain" description="AB hydrolase-1" evidence="1">
    <location>
        <begin position="46"/>
        <end position="293"/>
    </location>
</feature>
<dbReference type="EMBL" id="QEAP01000812">
    <property type="protein sequence ID" value="TPX56200.1"/>
    <property type="molecule type" value="Genomic_DNA"/>
</dbReference>
<name>A0A507DZG1_9FUNG</name>
<dbReference type="Pfam" id="PF12697">
    <property type="entry name" value="Abhydrolase_6"/>
    <property type="match status" value="1"/>
</dbReference>
<dbReference type="InterPro" id="IPR050471">
    <property type="entry name" value="AB_hydrolase"/>
</dbReference>
<evidence type="ECO:0000259" key="1">
    <source>
        <dbReference type="Pfam" id="PF12697"/>
    </source>
</evidence>
<organism evidence="2 3">
    <name type="scientific">Chytriomyces confervae</name>
    <dbReference type="NCBI Taxonomy" id="246404"/>
    <lineage>
        <taxon>Eukaryota</taxon>
        <taxon>Fungi</taxon>
        <taxon>Fungi incertae sedis</taxon>
        <taxon>Chytridiomycota</taxon>
        <taxon>Chytridiomycota incertae sedis</taxon>
        <taxon>Chytridiomycetes</taxon>
        <taxon>Chytridiales</taxon>
        <taxon>Chytriomycetaceae</taxon>
        <taxon>Chytriomyces</taxon>
    </lineage>
</organism>
<dbReference type="PANTHER" id="PTHR43433:SF5">
    <property type="entry name" value="AB HYDROLASE-1 DOMAIN-CONTAINING PROTEIN"/>
    <property type="match status" value="1"/>
</dbReference>
<dbReference type="Proteomes" id="UP000320333">
    <property type="component" value="Unassembled WGS sequence"/>
</dbReference>
<dbReference type="AlphaFoldDB" id="A0A507DZG1"/>
<dbReference type="InterPro" id="IPR000073">
    <property type="entry name" value="AB_hydrolase_1"/>
</dbReference>
<dbReference type="PANTHER" id="PTHR43433">
    <property type="entry name" value="HYDROLASE, ALPHA/BETA FOLD FAMILY PROTEIN"/>
    <property type="match status" value="1"/>
</dbReference>
<protein>
    <recommendedName>
        <fullName evidence="1">AB hydrolase-1 domain-containing protein</fullName>
    </recommendedName>
</protein>
<dbReference type="SUPFAM" id="SSF53474">
    <property type="entry name" value="alpha/beta-Hydrolases"/>
    <property type="match status" value="1"/>
</dbReference>
<keyword evidence="3" id="KW-1185">Reference proteome</keyword>
<sequence>MTSDSYESLFTRIKASDGCGIAYRVLNDRSDGKVPLVMLMGLTGISLDWEHFATALSASRPVILMDNRGIGASCFAKADADDGPSSISLDRMARDVLDVVNAYRGSLRRTAAQFSNEDALEFDLLGLSMGGMIAQTVARLSVVSSASQPKQPKLRKLILMATTARSLVGHTALTPEVLTPHPNDTKMDVSRRMMKLNLPPNFDAAYPERFEEICALAVQGVRPFGVVFAQARAIGRLNGFIDGLKEIRVPTLVVHGTEDAVIPVRFGDELAQVLGGFAEYMKVEGGGHLVFEDGMGGKDVVKRVVGFLDSPHKLGFKFIMSASTTKRAVLRGMNVYNVRQLRANATRSDEQVATTAQALTARGVRSVKLNVGADPTSAVFATAHLPRLCAHMVGSGIEFRAVSGASPSFELTFADKTSKAVDLSLSKSPVDTWAKLTAAAF</sequence>
<reference evidence="2 3" key="1">
    <citation type="journal article" date="2019" name="Sci. Rep.">
        <title>Comparative genomics of chytrid fungi reveal insights into the obligate biotrophic and pathogenic lifestyle of Synchytrium endobioticum.</title>
        <authorList>
            <person name="van de Vossenberg B.T.L.H."/>
            <person name="Warris S."/>
            <person name="Nguyen H.D.T."/>
            <person name="van Gent-Pelzer M.P.E."/>
            <person name="Joly D.L."/>
            <person name="van de Geest H.C."/>
            <person name="Bonants P.J.M."/>
            <person name="Smith D.S."/>
            <person name="Levesque C.A."/>
            <person name="van der Lee T.A.J."/>
        </authorList>
    </citation>
    <scope>NUCLEOTIDE SEQUENCE [LARGE SCALE GENOMIC DNA]</scope>
    <source>
        <strain evidence="2 3">CBS 675.73</strain>
    </source>
</reference>
<accession>A0A507DZG1</accession>
<dbReference type="STRING" id="246404.A0A507DZG1"/>